<dbReference type="RefSeq" id="WP_016877137.1">
    <property type="nucleotide sequence ID" value="NZ_AJLN01000061.1"/>
</dbReference>
<organism evidence="12 13">
    <name type="scientific">Chlorogloeopsis fritschii PCC 6912</name>
    <dbReference type="NCBI Taxonomy" id="211165"/>
    <lineage>
        <taxon>Bacteria</taxon>
        <taxon>Bacillati</taxon>
        <taxon>Cyanobacteriota</taxon>
        <taxon>Cyanophyceae</taxon>
        <taxon>Nostocales</taxon>
        <taxon>Chlorogloeopsidaceae</taxon>
        <taxon>Chlorogloeopsis</taxon>
    </lineage>
</organism>
<dbReference type="InterPro" id="IPR005467">
    <property type="entry name" value="His_kinase_dom"/>
</dbReference>
<dbReference type="GO" id="GO:0030295">
    <property type="term" value="F:protein kinase activator activity"/>
    <property type="evidence" value="ECO:0007669"/>
    <property type="project" value="TreeGrafter"/>
</dbReference>
<dbReference type="CDD" id="cd00082">
    <property type="entry name" value="HisKA"/>
    <property type="match status" value="1"/>
</dbReference>
<keyword evidence="13" id="KW-1185">Reference proteome</keyword>
<dbReference type="PANTHER" id="PTHR42878:SF15">
    <property type="entry name" value="BACTERIOPHYTOCHROME"/>
    <property type="match status" value="1"/>
</dbReference>
<dbReference type="InterPro" id="IPR003018">
    <property type="entry name" value="GAF"/>
</dbReference>
<dbReference type="SMART" id="SM00065">
    <property type="entry name" value="GAF"/>
    <property type="match status" value="1"/>
</dbReference>
<dbReference type="GO" id="GO:0006355">
    <property type="term" value="P:regulation of DNA-templated transcription"/>
    <property type="evidence" value="ECO:0007669"/>
    <property type="project" value="InterPro"/>
</dbReference>
<evidence type="ECO:0000256" key="9">
    <source>
        <dbReference type="ARBA" id="ARBA00023170"/>
    </source>
</evidence>
<evidence type="ECO:0000313" key="13">
    <source>
        <dbReference type="Proteomes" id="UP000268857"/>
    </source>
</evidence>
<dbReference type="InterPro" id="IPR013654">
    <property type="entry name" value="PAS_2"/>
</dbReference>
<dbReference type="EMBL" id="RSCJ01000027">
    <property type="protein sequence ID" value="RUR74822.1"/>
    <property type="molecule type" value="Genomic_DNA"/>
</dbReference>
<dbReference type="GO" id="GO:0009584">
    <property type="term" value="P:detection of visible light"/>
    <property type="evidence" value="ECO:0007669"/>
    <property type="project" value="InterPro"/>
</dbReference>
<keyword evidence="5" id="KW-0716">Sensory transduction</keyword>
<dbReference type="InterPro" id="IPR003594">
    <property type="entry name" value="HATPase_dom"/>
</dbReference>
<dbReference type="AlphaFoldDB" id="A0A433N1D0"/>
<feature type="domain" description="Histidine kinase" evidence="11">
    <location>
        <begin position="521"/>
        <end position="754"/>
    </location>
</feature>
<dbReference type="Gene3D" id="1.10.287.130">
    <property type="match status" value="1"/>
</dbReference>
<feature type="domain" description="Phytochrome chromophore attachment site" evidence="10">
    <location>
        <begin position="137"/>
        <end position="295"/>
    </location>
</feature>
<dbReference type="STRING" id="211165.GCA_000317285_01902"/>
<evidence type="ECO:0000259" key="11">
    <source>
        <dbReference type="PROSITE" id="PS50109"/>
    </source>
</evidence>
<dbReference type="PROSITE" id="PS50046">
    <property type="entry name" value="PHYTOCHROME_2"/>
    <property type="match status" value="1"/>
</dbReference>
<dbReference type="Pfam" id="PF00360">
    <property type="entry name" value="PHY"/>
    <property type="match status" value="1"/>
</dbReference>
<keyword evidence="4" id="KW-0600">Photoreceptor protein</keyword>
<evidence type="ECO:0000256" key="8">
    <source>
        <dbReference type="ARBA" id="ARBA00022991"/>
    </source>
</evidence>
<dbReference type="Pfam" id="PF08446">
    <property type="entry name" value="PAS_2"/>
    <property type="match status" value="1"/>
</dbReference>
<dbReference type="OrthoDB" id="9760752at2"/>
<evidence type="ECO:0000256" key="1">
    <source>
        <dbReference type="ARBA" id="ARBA00000085"/>
    </source>
</evidence>
<dbReference type="Pfam" id="PF02518">
    <property type="entry name" value="HATPase_c"/>
    <property type="match status" value="1"/>
</dbReference>
<evidence type="ECO:0000259" key="10">
    <source>
        <dbReference type="PROSITE" id="PS50046"/>
    </source>
</evidence>
<gene>
    <name evidence="12" type="ORF">PCC6912_50000</name>
</gene>
<dbReference type="SUPFAM" id="SSF55785">
    <property type="entry name" value="PYP-like sensor domain (PAS domain)"/>
    <property type="match status" value="1"/>
</dbReference>
<evidence type="ECO:0000256" key="5">
    <source>
        <dbReference type="ARBA" id="ARBA00022606"/>
    </source>
</evidence>
<name>A0A433N1D0_CHLFR</name>
<dbReference type="Gene3D" id="3.30.450.40">
    <property type="match status" value="1"/>
</dbReference>
<dbReference type="InterPro" id="IPR036890">
    <property type="entry name" value="HATPase_C_sf"/>
</dbReference>
<dbReference type="SMART" id="SM00387">
    <property type="entry name" value="HATPase_c"/>
    <property type="match status" value="1"/>
</dbReference>
<dbReference type="InterPro" id="IPR029016">
    <property type="entry name" value="GAF-like_dom_sf"/>
</dbReference>
<dbReference type="InterPro" id="IPR016132">
    <property type="entry name" value="Phyto_chromo_attachment"/>
</dbReference>
<dbReference type="EC" id="2.7.13.3" evidence="3"/>
<dbReference type="Pfam" id="PF00512">
    <property type="entry name" value="HisKA"/>
    <property type="match status" value="1"/>
</dbReference>
<dbReference type="InterPro" id="IPR001294">
    <property type="entry name" value="Phytochrome"/>
</dbReference>
<evidence type="ECO:0000256" key="3">
    <source>
        <dbReference type="ARBA" id="ARBA00012438"/>
    </source>
</evidence>
<sequence length="754" mass="84892">MSHDRELIYFSGSIQPHGILLVLSYPELKILQVSANTQAHLGIPHQNLLNQPLDTLLDTTQIQAISKCLSKDFMGINPMKILIRNPGGDRLFNGLLHRTTDVIVLELEPIISQTQENFFSCSALVKGAIAQLQQVSGSSEFLQLVTQQVQNLTGFDRVMVYQFDSQGAGKVIAETKRDNLPSYLELHYPATDIPKPVRESYKRGMSRFIPNLSAQPIELVPQKNQVTQQPLDLSLAVLRSVDSCCVEYHQNIGVAAIMVVALVKNQTLWGLISCHHQTPKFVPYEIREACELLAQFVVSELTNKVDREELDYIVKLRALQSEFVESISQADNLKQALVNPAPRLLDLVSAQGAAVCLEDEITLVGLTPTVEQVRDLIDWADAQVSNALFQTNLLPKLYPEALAFKDVASGLLLLQISKVRRYYILWFRPEVLQTVNWAGNPNASTTVEADGTVTLSPRQSFQRWQQTVRCTSLPWKTCELEQALDLRNAIVGIVLKKADELAQINRELERSNQELDSFAYAASHDLKEPLRGIHNFSTLLLRGYESVLDDVGKSRLQTLIRLTRRMESLIDVLLKFSRLGQAELHYVSTDLNLIVNKALEDLRVSRPDFQAQIRIPRPLPTVECDPVLIGEVFTNLFSNALKYNNKAEKWIEIGYLDKEGTGDWVLGTGKSQKVNQQSSQFPITFYIKDNGIGIRERHLEIIFRLFKRLHEQHLYGGGTGAGLTITKKIIERHGGQIWVESTVDVGSTFYFTLT</sequence>
<dbReference type="InterPro" id="IPR043150">
    <property type="entry name" value="Phytochrome_PHY_sf"/>
</dbReference>
<keyword evidence="9" id="KW-0675">Receptor</keyword>
<comment type="catalytic activity">
    <reaction evidence="1">
        <text>ATP + protein L-histidine = ADP + protein N-phospho-L-histidine.</text>
        <dbReference type="EC" id="2.7.13.3"/>
    </reaction>
</comment>
<dbReference type="GO" id="GO:0007234">
    <property type="term" value="P:osmosensory signaling via phosphorelay pathway"/>
    <property type="evidence" value="ECO:0007669"/>
    <property type="project" value="TreeGrafter"/>
</dbReference>
<evidence type="ECO:0000256" key="4">
    <source>
        <dbReference type="ARBA" id="ARBA00022543"/>
    </source>
</evidence>
<keyword evidence="8" id="KW-0157">Chromophore</keyword>
<dbReference type="InterPro" id="IPR013515">
    <property type="entry name" value="Phytochrome_cen-reg"/>
</dbReference>
<evidence type="ECO:0000313" key="12">
    <source>
        <dbReference type="EMBL" id="RUR74822.1"/>
    </source>
</evidence>
<evidence type="ECO:0000256" key="2">
    <source>
        <dbReference type="ARBA" id="ARBA00006402"/>
    </source>
</evidence>
<keyword evidence="6" id="KW-0808">Transferase</keyword>
<dbReference type="Proteomes" id="UP000268857">
    <property type="component" value="Unassembled WGS sequence"/>
</dbReference>
<comment type="caution">
    <text evidence="12">The sequence shown here is derived from an EMBL/GenBank/DDBJ whole genome shotgun (WGS) entry which is preliminary data.</text>
</comment>
<dbReference type="SMART" id="SM00388">
    <property type="entry name" value="HisKA"/>
    <property type="match status" value="1"/>
</dbReference>
<dbReference type="SUPFAM" id="SSF55874">
    <property type="entry name" value="ATPase domain of HSP90 chaperone/DNA topoisomerase II/histidine kinase"/>
    <property type="match status" value="1"/>
</dbReference>
<dbReference type="GO" id="GO:0000156">
    <property type="term" value="F:phosphorelay response regulator activity"/>
    <property type="evidence" value="ECO:0007669"/>
    <property type="project" value="TreeGrafter"/>
</dbReference>
<evidence type="ECO:0000256" key="6">
    <source>
        <dbReference type="ARBA" id="ARBA00022679"/>
    </source>
</evidence>
<dbReference type="Gene3D" id="3.30.565.10">
    <property type="entry name" value="Histidine kinase-like ATPase, C-terminal domain"/>
    <property type="match status" value="1"/>
</dbReference>
<dbReference type="PROSITE" id="PS50109">
    <property type="entry name" value="HIS_KIN"/>
    <property type="match status" value="1"/>
</dbReference>
<reference evidence="12 13" key="1">
    <citation type="journal article" date="2019" name="Genome Biol. Evol.">
        <title>Day and night: Metabolic profiles and evolutionary relationships of six axenic non-marine cyanobacteria.</title>
        <authorList>
            <person name="Will S.E."/>
            <person name="Henke P."/>
            <person name="Boedeker C."/>
            <person name="Huang S."/>
            <person name="Brinkmann H."/>
            <person name="Rohde M."/>
            <person name="Jarek M."/>
            <person name="Friedl T."/>
            <person name="Seufert S."/>
            <person name="Schumacher M."/>
            <person name="Overmann J."/>
            <person name="Neumann-Schaal M."/>
            <person name="Petersen J."/>
        </authorList>
    </citation>
    <scope>NUCLEOTIDE SEQUENCE [LARGE SCALE GENOMIC DNA]</scope>
    <source>
        <strain evidence="12 13">PCC 6912</strain>
    </source>
</reference>
<proteinExistence type="inferred from homology"/>
<dbReference type="SUPFAM" id="SSF47384">
    <property type="entry name" value="Homodimeric domain of signal transducing histidine kinase"/>
    <property type="match status" value="1"/>
</dbReference>
<dbReference type="InterPro" id="IPR003661">
    <property type="entry name" value="HisK_dim/P_dom"/>
</dbReference>
<dbReference type="InterPro" id="IPR035965">
    <property type="entry name" value="PAS-like_dom_sf"/>
</dbReference>
<dbReference type="PRINTS" id="PR01033">
    <property type="entry name" value="PHYTOCHROME"/>
</dbReference>
<protein>
    <recommendedName>
        <fullName evidence="3">histidine kinase</fullName>
        <ecNumber evidence="3">2.7.13.3</ecNumber>
    </recommendedName>
</protein>
<dbReference type="InterPro" id="IPR036097">
    <property type="entry name" value="HisK_dim/P_sf"/>
</dbReference>
<dbReference type="Gene3D" id="3.30.450.20">
    <property type="entry name" value="PAS domain"/>
    <property type="match status" value="1"/>
</dbReference>
<evidence type="ECO:0000256" key="7">
    <source>
        <dbReference type="ARBA" id="ARBA00022777"/>
    </source>
</evidence>
<dbReference type="SUPFAM" id="SSF55781">
    <property type="entry name" value="GAF domain-like"/>
    <property type="match status" value="2"/>
</dbReference>
<dbReference type="Gene3D" id="3.30.450.270">
    <property type="match status" value="1"/>
</dbReference>
<dbReference type="PANTHER" id="PTHR42878">
    <property type="entry name" value="TWO-COMPONENT HISTIDINE KINASE"/>
    <property type="match status" value="1"/>
</dbReference>
<dbReference type="InterPro" id="IPR050351">
    <property type="entry name" value="BphY/WalK/GraS-like"/>
</dbReference>
<accession>A0A433N1D0</accession>
<comment type="similarity">
    <text evidence="2">In the N-terminal section; belongs to the phytochrome family.</text>
</comment>
<dbReference type="Pfam" id="PF01590">
    <property type="entry name" value="GAF"/>
    <property type="match status" value="1"/>
</dbReference>
<dbReference type="GO" id="GO:0009881">
    <property type="term" value="F:photoreceptor activity"/>
    <property type="evidence" value="ECO:0007669"/>
    <property type="project" value="UniProtKB-KW"/>
</dbReference>
<keyword evidence="7 12" id="KW-0418">Kinase</keyword>
<dbReference type="GO" id="GO:0000155">
    <property type="term" value="F:phosphorelay sensor kinase activity"/>
    <property type="evidence" value="ECO:0007669"/>
    <property type="project" value="InterPro"/>
</dbReference>